<feature type="compositionally biased region" description="Acidic residues" evidence="2">
    <location>
        <begin position="90"/>
        <end position="99"/>
    </location>
</feature>
<keyword evidence="1" id="KW-0342">GTP-binding</keyword>
<gene>
    <name evidence="4" type="ORF">NW768_011000</name>
</gene>
<dbReference type="InterPro" id="IPR027417">
    <property type="entry name" value="P-loop_NTPase"/>
</dbReference>
<name>A0ABQ8QYX3_FUSEQ</name>
<evidence type="ECO:0000256" key="2">
    <source>
        <dbReference type="SAM" id="MobiDB-lite"/>
    </source>
</evidence>
<evidence type="ECO:0000313" key="4">
    <source>
        <dbReference type="EMBL" id="KAJ4116211.1"/>
    </source>
</evidence>
<evidence type="ECO:0000259" key="3">
    <source>
        <dbReference type="PROSITE" id="PS51719"/>
    </source>
</evidence>
<dbReference type="SUPFAM" id="SSF52540">
    <property type="entry name" value="P-loop containing nucleoside triphosphate hydrolases"/>
    <property type="match status" value="1"/>
</dbReference>
<reference evidence="4" key="1">
    <citation type="submission" date="2022-09" db="EMBL/GenBank/DDBJ databases">
        <title>Fusarium specimens isolated from Avocado Roots.</title>
        <authorList>
            <person name="Stajich J."/>
            <person name="Roper C."/>
            <person name="Heimlech-Rivalta G."/>
        </authorList>
    </citation>
    <scope>NUCLEOTIDE SEQUENCE</scope>
    <source>
        <strain evidence="4">CF00095</strain>
    </source>
</reference>
<feature type="domain" description="Septin-type G" evidence="3">
    <location>
        <begin position="190"/>
        <end position="467"/>
    </location>
</feature>
<organism evidence="4 5">
    <name type="scientific">Fusarium equiseti</name>
    <name type="common">Fusarium scirpi</name>
    <dbReference type="NCBI Taxonomy" id="61235"/>
    <lineage>
        <taxon>Eukaryota</taxon>
        <taxon>Fungi</taxon>
        <taxon>Dikarya</taxon>
        <taxon>Ascomycota</taxon>
        <taxon>Pezizomycotina</taxon>
        <taxon>Sordariomycetes</taxon>
        <taxon>Hypocreomycetidae</taxon>
        <taxon>Hypocreales</taxon>
        <taxon>Nectriaceae</taxon>
        <taxon>Fusarium</taxon>
        <taxon>Fusarium incarnatum-equiseti species complex</taxon>
    </lineage>
</organism>
<feature type="region of interest" description="Disordered" evidence="2">
    <location>
        <begin position="41"/>
        <end position="111"/>
    </location>
</feature>
<comment type="similarity">
    <text evidence="1">Belongs to the TRAFAC class TrmE-Era-EngA-EngB-Septin-like GTPase superfamily. Septin GTPase family.</text>
</comment>
<dbReference type="Pfam" id="PF00735">
    <property type="entry name" value="Septin"/>
    <property type="match status" value="1"/>
</dbReference>
<dbReference type="InterPro" id="IPR030379">
    <property type="entry name" value="G_SEPTIN_dom"/>
</dbReference>
<comment type="caution">
    <text evidence="4">The sequence shown here is derived from an EMBL/GenBank/DDBJ whole genome shotgun (WGS) entry which is preliminary data.</text>
</comment>
<evidence type="ECO:0000256" key="1">
    <source>
        <dbReference type="RuleBase" id="RU004560"/>
    </source>
</evidence>
<protein>
    <recommendedName>
        <fullName evidence="3">Septin-type G domain-containing protein</fullName>
    </recommendedName>
</protein>
<feature type="region of interest" description="Disordered" evidence="2">
    <location>
        <begin position="546"/>
        <end position="565"/>
    </location>
</feature>
<evidence type="ECO:0000313" key="5">
    <source>
        <dbReference type="Proteomes" id="UP001152024"/>
    </source>
</evidence>
<dbReference type="PROSITE" id="PS51719">
    <property type="entry name" value="G_SEPTIN"/>
    <property type="match status" value="1"/>
</dbReference>
<dbReference type="EMBL" id="JAOQBH010000025">
    <property type="protein sequence ID" value="KAJ4116211.1"/>
    <property type="molecule type" value="Genomic_DNA"/>
</dbReference>
<keyword evidence="5" id="KW-1185">Reference proteome</keyword>
<accession>A0ABQ8QYX3</accession>
<feature type="region of interest" description="Disordered" evidence="2">
    <location>
        <begin position="1"/>
        <end position="27"/>
    </location>
</feature>
<dbReference type="Gene3D" id="3.40.50.300">
    <property type="entry name" value="P-loop containing nucleotide triphosphate hydrolases"/>
    <property type="match status" value="1"/>
</dbReference>
<keyword evidence="1" id="KW-0547">Nucleotide-binding</keyword>
<dbReference type="PANTHER" id="PTHR18884">
    <property type="entry name" value="SEPTIN"/>
    <property type="match status" value="1"/>
</dbReference>
<sequence>MRPVLPTTHPLNSRSPDRPHSLVRSSTTVSTTCFITTEADLDARRDRSHPQFRQQSDPRKCGRNSRRPSTPRQRRSSPRAFGKSTSPTSESDESEELVVEQDSLNSLSRPSTPSLIGLSHSGSVMSISSQSFSLAEPSVDAQSDLVYGNASLSVSDLANNEVNQNTTIPQLIMPSLTVPRRRPFSEVGKSLGKLKIMVAGQTGIGKTSLIKTLAEHCEHIVHMDPIENRNAVHATETYASSRPQPWWRSDSELTVTTRKRLPTNGDVLDRNVCFVESPGHQHGASGSWRDLHYVESHLTSLMDKPMADSDLLTLINSGGEPVVDILLYLIPHSGLGRQDAEYIKRAQRMTNVIPILTQADQLDPESIAHIKQQVVKCLDDAEVDFFSFESPQSSKELNCVYAVSTASRPDYDTMDASVLMNSDYIAPLIPTDLGRLIDHIFSLDGSARLRHSAAVKCINWRRDHGDNLLQNALSSRTMVSRSIPERALRLRSFRRTPSWDRLELYNWANNLRQSLQSERLYHLMEERAISSAAARESSLVHVAKNRKQARSKIRKDPTPTHQDPLGLLDIGGSLKQKGMLALEMVSSVGLVGLVASKIVHTGVSGGVCSVVESGRGGMEAGRLSMVLSF</sequence>
<dbReference type="Proteomes" id="UP001152024">
    <property type="component" value="Unassembled WGS sequence"/>
</dbReference>
<proteinExistence type="inferred from homology"/>